<dbReference type="Proteomes" id="UP000250169">
    <property type="component" value="Unassembled WGS sequence"/>
</dbReference>
<evidence type="ECO:0000313" key="1">
    <source>
        <dbReference type="EMBL" id="SQA92466.1"/>
    </source>
</evidence>
<dbReference type="RefSeq" id="WP_111971839.1">
    <property type="nucleotide sequence ID" value="NZ_UAVS01000001.1"/>
</dbReference>
<gene>
    <name evidence="1" type="ORF">NCTC11545_00025</name>
</gene>
<proteinExistence type="predicted"/>
<dbReference type="AlphaFoldDB" id="A0A2X2SH50"/>
<name>A0A2X2SH50_CAPOC</name>
<accession>A0A2X2SH50</accession>
<reference evidence="1 2" key="1">
    <citation type="submission" date="2018-06" db="EMBL/GenBank/DDBJ databases">
        <authorList>
            <consortium name="Pathogen Informatics"/>
            <person name="Doyle S."/>
        </authorList>
    </citation>
    <scope>NUCLEOTIDE SEQUENCE [LARGE SCALE GENOMIC DNA]</scope>
    <source>
        <strain evidence="1 2">NCTC11545</strain>
    </source>
</reference>
<evidence type="ECO:0000313" key="2">
    <source>
        <dbReference type="Proteomes" id="UP000250169"/>
    </source>
</evidence>
<sequence>MILDNGTIQVQTIVGGGLVDGIPQSGVSEWSEPIPCHIVANTLNQRGVFKDSTFTQSSFTVWFDYGLYVFSAKRVRLINNKNEVLGEFEVQSIEHADLVGRTKITV</sequence>
<dbReference type="EMBL" id="UAVS01000001">
    <property type="protein sequence ID" value="SQA92466.1"/>
    <property type="molecule type" value="Genomic_DNA"/>
</dbReference>
<protein>
    <submittedName>
        <fullName evidence="1">Uncharacterized protein</fullName>
    </submittedName>
</protein>
<organism evidence="1 2">
    <name type="scientific">Capnocytophaga ochracea</name>
    <dbReference type="NCBI Taxonomy" id="1018"/>
    <lineage>
        <taxon>Bacteria</taxon>
        <taxon>Pseudomonadati</taxon>
        <taxon>Bacteroidota</taxon>
        <taxon>Flavobacteriia</taxon>
        <taxon>Flavobacteriales</taxon>
        <taxon>Flavobacteriaceae</taxon>
        <taxon>Capnocytophaga</taxon>
    </lineage>
</organism>